<accession>A0A1G2MJY6</accession>
<dbReference type="Pfam" id="PF00293">
    <property type="entry name" value="NUDIX"/>
    <property type="match status" value="1"/>
</dbReference>
<dbReference type="AlphaFoldDB" id="A0A1G2MJY6"/>
<proteinExistence type="predicted"/>
<dbReference type="SUPFAM" id="SSF55811">
    <property type="entry name" value="Nudix"/>
    <property type="match status" value="1"/>
</dbReference>
<dbReference type="Gene3D" id="3.90.79.10">
    <property type="entry name" value="Nucleoside Triphosphate Pyrophosphohydrolase"/>
    <property type="match status" value="1"/>
</dbReference>
<dbReference type="Proteomes" id="UP000178413">
    <property type="component" value="Unassembled WGS sequence"/>
</dbReference>
<dbReference type="EMBL" id="MHRM01000013">
    <property type="protein sequence ID" value="OHA24034.1"/>
    <property type="molecule type" value="Genomic_DNA"/>
</dbReference>
<dbReference type="InterPro" id="IPR000086">
    <property type="entry name" value="NUDIX_hydrolase_dom"/>
</dbReference>
<comment type="caution">
    <text evidence="3">The sequence shown here is derived from an EMBL/GenBank/DDBJ whole genome shotgun (WGS) entry which is preliminary data.</text>
</comment>
<dbReference type="PROSITE" id="PS51462">
    <property type="entry name" value="NUDIX"/>
    <property type="match status" value="1"/>
</dbReference>
<dbReference type="PROSITE" id="PS00893">
    <property type="entry name" value="NUDIX_BOX"/>
    <property type="match status" value="1"/>
</dbReference>
<evidence type="ECO:0000259" key="2">
    <source>
        <dbReference type="PROSITE" id="PS51462"/>
    </source>
</evidence>
<sequence length="170" mass="19507">MNNLNTIPEFGIKRDNEERRDGGCGIVFDPETRKYAVGRQTDDGLLRLFSGGVNPEENIQEGVLREVVEESGLNDFGYVEKIAEAFTHYYNSLRNVNRVAKATCFLVILKSAVVVDVKLEEHEKFVLVWVTADEILSNWQSKNKNKDYDHWIYFLKKAAARVEELGYETV</sequence>
<keyword evidence="1" id="KW-0378">Hydrolase</keyword>
<organism evidence="3 4">
    <name type="scientific">Candidatus Taylorbacteria bacterium RIFCSPHIGHO2_02_FULL_44_12</name>
    <dbReference type="NCBI Taxonomy" id="1802308"/>
    <lineage>
        <taxon>Bacteria</taxon>
        <taxon>Candidatus Tayloriibacteriota</taxon>
    </lineage>
</organism>
<evidence type="ECO:0000313" key="4">
    <source>
        <dbReference type="Proteomes" id="UP000178413"/>
    </source>
</evidence>
<dbReference type="InterPro" id="IPR015797">
    <property type="entry name" value="NUDIX_hydrolase-like_dom_sf"/>
</dbReference>
<protein>
    <recommendedName>
        <fullName evidence="2">Nudix hydrolase domain-containing protein</fullName>
    </recommendedName>
</protein>
<dbReference type="GO" id="GO:0016787">
    <property type="term" value="F:hydrolase activity"/>
    <property type="evidence" value="ECO:0007669"/>
    <property type="project" value="UniProtKB-KW"/>
</dbReference>
<gene>
    <name evidence="3" type="ORF">A3D50_01580</name>
</gene>
<name>A0A1G2MJY6_9BACT</name>
<feature type="domain" description="Nudix hydrolase" evidence="2">
    <location>
        <begin position="18"/>
        <end position="153"/>
    </location>
</feature>
<dbReference type="CDD" id="cd02883">
    <property type="entry name" value="NUDIX_Hydrolase"/>
    <property type="match status" value="1"/>
</dbReference>
<evidence type="ECO:0000313" key="3">
    <source>
        <dbReference type="EMBL" id="OHA24034.1"/>
    </source>
</evidence>
<evidence type="ECO:0000256" key="1">
    <source>
        <dbReference type="ARBA" id="ARBA00022801"/>
    </source>
</evidence>
<dbReference type="InterPro" id="IPR020084">
    <property type="entry name" value="NUDIX_hydrolase_CS"/>
</dbReference>
<dbReference type="STRING" id="1802308.A3D50_01580"/>
<reference evidence="3 4" key="1">
    <citation type="journal article" date="2016" name="Nat. Commun.">
        <title>Thousands of microbial genomes shed light on interconnected biogeochemical processes in an aquifer system.</title>
        <authorList>
            <person name="Anantharaman K."/>
            <person name="Brown C.T."/>
            <person name="Hug L.A."/>
            <person name="Sharon I."/>
            <person name="Castelle C.J."/>
            <person name="Probst A.J."/>
            <person name="Thomas B.C."/>
            <person name="Singh A."/>
            <person name="Wilkins M.J."/>
            <person name="Karaoz U."/>
            <person name="Brodie E.L."/>
            <person name="Williams K.H."/>
            <person name="Hubbard S.S."/>
            <person name="Banfield J.F."/>
        </authorList>
    </citation>
    <scope>NUCLEOTIDE SEQUENCE [LARGE SCALE GENOMIC DNA]</scope>
</reference>